<accession>A0A1R0H6Z6</accession>
<evidence type="ECO:0000313" key="1">
    <source>
        <dbReference type="EMBL" id="OLY84861.1"/>
    </source>
</evidence>
<protein>
    <submittedName>
        <fullName evidence="1">Uncharacterized protein</fullName>
    </submittedName>
</protein>
<keyword evidence="2" id="KW-1185">Reference proteome</keyword>
<dbReference type="Proteomes" id="UP000187455">
    <property type="component" value="Unassembled WGS sequence"/>
</dbReference>
<comment type="caution">
    <text evidence="1">The sequence shown here is derived from an EMBL/GenBank/DDBJ whole genome shotgun (WGS) entry which is preliminary data.</text>
</comment>
<dbReference type="EMBL" id="LSSL01000328">
    <property type="protein sequence ID" value="OLY84861.1"/>
    <property type="molecule type" value="Genomic_DNA"/>
</dbReference>
<gene>
    <name evidence="1" type="ORF">AYI68_g966</name>
</gene>
<organism evidence="1 2">
    <name type="scientific">Smittium mucronatum</name>
    <dbReference type="NCBI Taxonomy" id="133383"/>
    <lineage>
        <taxon>Eukaryota</taxon>
        <taxon>Fungi</taxon>
        <taxon>Fungi incertae sedis</taxon>
        <taxon>Zoopagomycota</taxon>
        <taxon>Kickxellomycotina</taxon>
        <taxon>Harpellomycetes</taxon>
        <taxon>Harpellales</taxon>
        <taxon>Legeriomycetaceae</taxon>
        <taxon>Smittium</taxon>
    </lineage>
</organism>
<sequence>MSSADTPAEESRVAPIARAFGIRVFGGRPIRPDDVSYQDQKLSLYRLSDDCPMLEGIRHPVSDLGYYWSDVD</sequence>
<proteinExistence type="predicted"/>
<name>A0A1R0H6Z6_9FUNG</name>
<reference evidence="1 2" key="1">
    <citation type="journal article" date="2016" name="Mol. Biol. Evol.">
        <title>Genome-Wide Survey of Gut Fungi (Harpellales) Reveals the First Horizontally Transferred Ubiquitin Gene from a Mosquito Host.</title>
        <authorList>
            <person name="Wang Y."/>
            <person name="White M.M."/>
            <person name="Kvist S."/>
            <person name="Moncalvo J.M."/>
        </authorList>
    </citation>
    <scope>NUCLEOTIDE SEQUENCE [LARGE SCALE GENOMIC DNA]</scope>
    <source>
        <strain evidence="1 2">ALG-7-W6</strain>
    </source>
</reference>
<dbReference type="AlphaFoldDB" id="A0A1R0H6Z6"/>
<evidence type="ECO:0000313" key="2">
    <source>
        <dbReference type="Proteomes" id="UP000187455"/>
    </source>
</evidence>